<keyword evidence="6" id="KW-0732">Signal</keyword>
<dbReference type="Pfam" id="PF01957">
    <property type="entry name" value="NfeD"/>
    <property type="match status" value="1"/>
</dbReference>
<feature type="transmembrane region" description="Helical" evidence="5">
    <location>
        <begin position="325"/>
        <end position="344"/>
    </location>
</feature>
<feature type="chain" id="PRO_5046588577" evidence="6">
    <location>
        <begin position="29"/>
        <end position="451"/>
    </location>
</feature>
<dbReference type="Proteomes" id="UP001204621">
    <property type="component" value="Unassembled WGS sequence"/>
</dbReference>
<reference evidence="10 11" key="1">
    <citation type="submission" date="2022-08" db="EMBL/GenBank/DDBJ databases">
        <title>Reclassification of Massilia species as members of the genera Telluria, Duganella, Pseudoduganella, Mokoshia gen. nov. and Zemynaea gen. nov. using orthogonal and non-orthogonal genome-based approaches.</title>
        <authorList>
            <person name="Bowman J.P."/>
        </authorList>
    </citation>
    <scope>NUCLEOTIDE SEQUENCE [LARGE SCALE GENOMIC DNA]</scope>
    <source>
        <strain evidence="10 11">JCM 31606</strain>
    </source>
</reference>
<evidence type="ECO:0000256" key="3">
    <source>
        <dbReference type="ARBA" id="ARBA00022989"/>
    </source>
</evidence>
<dbReference type="InterPro" id="IPR056738">
    <property type="entry name" value="NfeD1b_N"/>
</dbReference>
<feature type="domain" description="NfeD integral membrane" evidence="8">
    <location>
        <begin position="257"/>
        <end position="369"/>
    </location>
</feature>
<dbReference type="SUPFAM" id="SSF52096">
    <property type="entry name" value="ClpP/crotonase"/>
    <property type="match status" value="1"/>
</dbReference>
<dbReference type="EMBL" id="JANUGU010000002">
    <property type="protein sequence ID" value="MCS0658266.1"/>
    <property type="molecule type" value="Genomic_DNA"/>
</dbReference>
<feature type="domain" description="NfeD-like C-terminal" evidence="7">
    <location>
        <begin position="388"/>
        <end position="443"/>
    </location>
</feature>
<evidence type="ECO:0000259" key="7">
    <source>
        <dbReference type="Pfam" id="PF01957"/>
    </source>
</evidence>
<accession>A0ABT2CXI1</accession>
<feature type="transmembrane region" description="Helical" evidence="5">
    <location>
        <begin position="350"/>
        <end position="377"/>
    </location>
</feature>
<sequence length="451" mass="45940">MIRSASSRLALTLLAALAAACLCVLAPAAPAPAIHPAPVVTLTVDGAIGPANASYLATGISNAARAGAQLVVIEIDTPGGLDTSMRAIIRAILTAPMPVACYVAPSGARAASAGTYILYACHIAAMAPGTNLGAATPVAVGPGGVADKQATPSAMEHKQMNDAAAYIRGLAQLRGRNADWAERAVREAVSLSADEALKEHVVDYVAPDLPRLLALLDGRSVAVSGQARVLHTAGAPVENEPPNWRTRLLAAITTPSLALILVTVGVYGLIFEFMSPGAIAPGVTGTICLLLGLYGLQLLPVNYSGLALIMLGIAFMVAEAFLPTFGAIGVGGVIAFVIGALLLFDTGAPGFGIPLAVVATVGVLAALLVFGTVSVALRSRRRKPVTGAEALVGSTGEMLDDAARDGWANIGGETWRVTTATPLLRSQRIRVLARRGAVLEVAPEDNPAQGA</sequence>
<evidence type="ECO:0000259" key="8">
    <source>
        <dbReference type="Pfam" id="PF24961"/>
    </source>
</evidence>
<feature type="domain" description="NfeD1b N-terminal" evidence="9">
    <location>
        <begin position="44"/>
        <end position="192"/>
    </location>
</feature>
<evidence type="ECO:0000259" key="9">
    <source>
        <dbReference type="Pfam" id="PF25145"/>
    </source>
</evidence>
<dbReference type="Gene3D" id="3.90.226.10">
    <property type="entry name" value="2-enoyl-CoA Hydratase, Chain A, domain 1"/>
    <property type="match status" value="1"/>
</dbReference>
<evidence type="ECO:0000256" key="6">
    <source>
        <dbReference type="SAM" id="SignalP"/>
    </source>
</evidence>
<protein>
    <submittedName>
        <fullName evidence="10">Nodulation protein NfeD</fullName>
    </submittedName>
</protein>
<dbReference type="InterPro" id="IPR029045">
    <property type="entry name" value="ClpP/crotonase-like_dom_sf"/>
</dbReference>
<dbReference type="InterPro" id="IPR052165">
    <property type="entry name" value="Membrane_assoc_protease"/>
</dbReference>
<keyword evidence="2 5" id="KW-0812">Transmembrane</keyword>
<feature type="transmembrane region" description="Helical" evidence="5">
    <location>
        <begin position="248"/>
        <end position="270"/>
    </location>
</feature>
<keyword evidence="11" id="KW-1185">Reference proteome</keyword>
<dbReference type="InterPro" id="IPR012340">
    <property type="entry name" value="NA-bd_OB-fold"/>
</dbReference>
<keyword evidence="3 5" id="KW-1133">Transmembrane helix</keyword>
<evidence type="ECO:0000256" key="2">
    <source>
        <dbReference type="ARBA" id="ARBA00022692"/>
    </source>
</evidence>
<organism evidence="10 11">
    <name type="scientific">Massilia terrae</name>
    <dbReference type="NCBI Taxonomy" id="1811224"/>
    <lineage>
        <taxon>Bacteria</taxon>
        <taxon>Pseudomonadati</taxon>
        <taxon>Pseudomonadota</taxon>
        <taxon>Betaproteobacteria</taxon>
        <taxon>Burkholderiales</taxon>
        <taxon>Oxalobacteraceae</taxon>
        <taxon>Telluria group</taxon>
        <taxon>Massilia</taxon>
    </lineage>
</organism>
<dbReference type="Gene3D" id="2.40.50.140">
    <property type="entry name" value="Nucleic acid-binding proteins"/>
    <property type="match status" value="1"/>
</dbReference>
<dbReference type="InterPro" id="IPR056739">
    <property type="entry name" value="NfeD_membrane"/>
</dbReference>
<comment type="caution">
    <text evidence="10">The sequence shown here is derived from an EMBL/GenBank/DDBJ whole genome shotgun (WGS) entry which is preliminary data.</text>
</comment>
<gene>
    <name evidence="10" type="ORF">NX778_09345</name>
</gene>
<dbReference type="SUPFAM" id="SSF141322">
    <property type="entry name" value="NfeD domain-like"/>
    <property type="match status" value="1"/>
</dbReference>
<dbReference type="RefSeq" id="WP_258811452.1">
    <property type="nucleotide sequence ID" value="NZ_JANUGU010000002.1"/>
</dbReference>
<dbReference type="PANTHER" id="PTHR33507">
    <property type="entry name" value="INNER MEMBRANE PROTEIN YBBJ"/>
    <property type="match status" value="1"/>
</dbReference>
<dbReference type="PANTHER" id="PTHR33507:SF4">
    <property type="entry name" value="NODULATION COMPETITIVENESS PROTEIN NFED"/>
    <property type="match status" value="1"/>
</dbReference>
<proteinExistence type="predicted"/>
<name>A0ABT2CXI1_9BURK</name>
<dbReference type="Pfam" id="PF24961">
    <property type="entry name" value="NfeD_membrane"/>
    <property type="match status" value="1"/>
</dbReference>
<evidence type="ECO:0000256" key="4">
    <source>
        <dbReference type="ARBA" id="ARBA00023136"/>
    </source>
</evidence>
<evidence type="ECO:0000313" key="11">
    <source>
        <dbReference type="Proteomes" id="UP001204621"/>
    </source>
</evidence>
<evidence type="ECO:0000313" key="10">
    <source>
        <dbReference type="EMBL" id="MCS0658266.1"/>
    </source>
</evidence>
<dbReference type="PROSITE" id="PS51257">
    <property type="entry name" value="PROKAR_LIPOPROTEIN"/>
    <property type="match status" value="1"/>
</dbReference>
<dbReference type="Pfam" id="PF25145">
    <property type="entry name" value="NfeD1b_N"/>
    <property type="match status" value="1"/>
</dbReference>
<comment type="subcellular location">
    <subcellularLocation>
        <location evidence="1">Membrane</location>
        <topology evidence="1">Multi-pass membrane protein</topology>
    </subcellularLocation>
</comment>
<keyword evidence="4 5" id="KW-0472">Membrane</keyword>
<evidence type="ECO:0000256" key="5">
    <source>
        <dbReference type="SAM" id="Phobius"/>
    </source>
</evidence>
<dbReference type="InterPro" id="IPR002810">
    <property type="entry name" value="NfeD-like_C"/>
</dbReference>
<feature type="transmembrane region" description="Helical" evidence="5">
    <location>
        <begin position="301"/>
        <end position="318"/>
    </location>
</feature>
<dbReference type="CDD" id="cd07020">
    <property type="entry name" value="Clp_protease_NfeD_1"/>
    <property type="match status" value="1"/>
</dbReference>
<evidence type="ECO:0000256" key="1">
    <source>
        <dbReference type="ARBA" id="ARBA00004141"/>
    </source>
</evidence>
<feature type="signal peptide" evidence="6">
    <location>
        <begin position="1"/>
        <end position="28"/>
    </location>
</feature>
<feature type="transmembrane region" description="Helical" evidence="5">
    <location>
        <begin position="277"/>
        <end position="295"/>
    </location>
</feature>